<feature type="compositionally biased region" description="Low complexity" evidence="5">
    <location>
        <begin position="764"/>
        <end position="782"/>
    </location>
</feature>
<accession>A0A1A7VSY8</accession>
<keyword evidence="4" id="KW-0175">Coiled coil</keyword>
<dbReference type="PIRSF" id="PIRSF015965">
    <property type="entry name" value="26S_Psome_Rpn1"/>
    <property type="match status" value="1"/>
</dbReference>
<evidence type="ECO:0000256" key="3">
    <source>
        <dbReference type="ARBA" id="ARBA00022942"/>
    </source>
</evidence>
<dbReference type="Proteomes" id="UP000182128">
    <property type="component" value="Unassembled WGS sequence"/>
</dbReference>
<dbReference type="GO" id="GO:0030234">
    <property type="term" value="F:enzyme regulator activity"/>
    <property type="evidence" value="ECO:0007669"/>
    <property type="project" value="InterPro"/>
</dbReference>
<protein>
    <submittedName>
        <fullName evidence="9">26S proteasome regulatory subunit RPN1, putative</fullName>
    </submittedName>
</protein>
<evidence type="ECO:0000313" key="9">
    <source>
        <dbReference type="EMBL" id="SBO25205.1"/>
    </source>
</evidence>
<evidence type="ECO:0000313" key="10">
    <source>
        <dbReference type="Proteomes" id="UP000182128"/>
    </source>
</evidence>
<dbReference type="InterPro" id="IPR040892">
    <property type="entry name" value="RPN1_N"/>
</dbReference>
<name>A0A1A7VSY8_PLAKH</name>
<gene>
    <name evidence="8" type="ORF">PKNA1_C2_0415000</name>
    <name evidence="9" type="ORF">PKNA1_H1_0415000</name>
</gene>
<dbReference type="GO" id="GO:0005634">
    <property type="term" value="C:nucleus"/>
    <property type="evidence" value="ECO:0007669"/>
    <property type="project" value="TreeGrafter"/>
</dbReference>
<dbReference type="EMBL" id="CWHQ02000008">
    <property type="protein sequence ID" value="SBO23631.1"/>
    <property type="molecule type" value="Genomic_DNA"/>
</dbReference>
<feature type="region of interest" description="Disordered" evidence="5">
    <location>
        <begin position="227"/>
        <end position="260"/>
    </location>
</feature>
<reference evidence="10 11" key="1">
    <citation type="submission" date="2016-05" db="EMBL/GenBank/DDBJ databases">
        <authorList>
            <person name="Sharaf H."/>
        </authorList>
    </citation>
    <scope>NUCLEOTIDE SEQUENCE [LARGE SCALE GENOMIC DNA]</scope>
    <source>
        <strain evidence="10 11">H</strain>
    </source>
</reference>
<dbReference type="Pfam" id="PF18051">
    <property type="entry name" value="RPN1_C"/>
    <property type="match status" value="1"/>
</dbReference>
<evidence type="ECO:0000256" key="4">
    <source>
        <dbReference type="SAM" id="Coils"/>
    </source>
</evidence>
<feature type="region of interest" description="Disordered" evidence="5">
    <location>
        <begin position="756"/>
        <end position="791"/>
    </location>
</feature>
<dbReference type="Gene3D" id="1.25.10.10">
    <property type="entry name" value="Leucine-rich Repeat Variant"/>
    <property type="match status" value="1"/>
</dbReference>
<dbReference type="AlphaFoldDB" id="A0A1A7VSY8"/>
<dbReference type="InterPro" id="IPR002015">
    <property type="entry name" value="Proteasome/cyclosome_rpt"/>
</dbReference>
<dbReference type="InterPro" id="IPR016024">
    <property type="entry name" value="ARM-type_fold"/>
</dbReference>
<keyword evidence="2" id="KW-0677">Repeat</keyword>
<reference evidence="9" key="2">
    <citation type="submission" date="2016-05" db="EMBL/GenBank/DDBJ databases">
        <authorList>
            <person name="Lavstsen T."/>
            <person name="Jespersen J.S."/>
        </authorList>
    </citation>
    <scope>NUCLEOTIDE SEQUENCE [LARGE SCALE GENOMIC DNA]</scope>
</reference>
<evidence type="ECO:0000313" key="8">
    <source>
        <dbReference type="EMBL" id="SBO23631.1"/>
    </source>
</evidence>
<proteinExistence type="inferred from homology"/>
<dbReference type="SUPFAM" id="SSF48371">
    <property type="entry name" value="ARM repeat"/>
    <property type="match status" value="1"/>
</dbReference>
<dbReference type="Pfam" id="PF17781">
    <property type="entry name" value="RPN1_RPN2_N"/>
    <property type="match status" value="1"/>
</dbReference>
<dbReference type="PANTHER" id="PTHR10943:SF1">
    <property type="entry name" value="26S PROTEASOME NON-ATPASE REGULATORY SUBUNIT 2"/>
    <property type="match status" value="1"/>
</dbReference>
<evidence type="ECO:0000256" key="5">
    <source>
        <dbReference type="SAM" id="MobiDB-lite"/>
    </source>
</evidence>
<organism evidence="9 11">
    <name type="scientific">Plasmodium knowlesi (strain H)</name>
    <dbReference type="NCBI Taxonomy" id="5851"/>
    <lineage>
        <taxon>Eukaryota</taxon>
        <taxon>Sar</taxon>
        <taxon>Alveolata</taxon>
        <taxon>Apicomplexa</taxon>
        <taxon>Aconoidasida</taxon>
        <taxon>Haemosporida</taxon>
        <taxon>Plasmodiidae</taxon>
        <taxon>Plasmodium</taxon>
        <taxon>Plasmodium (Plasmodium)</taxon>
    </lineage>
</organism>
<dbReference type="PANTHER" id="PTHR10943">
    <property type="entry name" value="26S PROTEASOME NON-ATPASE REGULATORY SUBUNIT"/>
    <property type="match status" value="1"/>
</dbReference>
<dbReference type="Pfam" id="PF01851">
    <property type="entry name" value="PC_rep"/>
    <property type="match status" value="1"/>
</dbReference>
<evidence type="ECO:0000256" key="2">
    <source>
        <dbReference type="ARBA" id="ARBA00022737"/>
    </source>
</evidence>
<dbReference type="InterPro" id="IPR041433">
    <property type="entry name" value="RPN1_C"/>
</dbReference>
<dbReference type="EMBL" id="CWHR02000007">
    <property type="protein sequence ID" value="SBO25205.1"/>
    <property type="molecule type" value="Genomic_DNA"/>
</dbReference>
<evidence type="ECO:0000259" key="6">
    <source>
        <dbReference type="Pfam" id="PF17781"/>
    </source>
</evidence>
<dbReference type="GO" id="GO:0043161">
    <property type="term" value="P:proteasome-mediated ubiquitin-dependent protein catabolic process"/>
    <property type="evidence" value="ECO:0007669"/>
    <property type="project" value="TreeGrafter"/>
</dbReference>
<feature type="coiled-coil region" evidence="4">
    <location>
        <begin position="71"/>
        <end position="109"/>
    </location>
</feature>
<dbReference type="GO" id="GO:0008540">
    <property type="term" value="C:proteasome regulatory particle, base subcomplex"/>
    <property type="evidence" value="ECO:0007669"/>
    <property type="project" value="TreeGrafter"/>
</dbReference>
<dbReference type="InterPro" id="IPR016643">
    <property type="entry name" value="26S_Psome_Rpn1"/>
</dbReference>
<feature type="domain" description="RPN1 N-terminal" evidence="6">
    <location>
        <begin position="99"/>
        <end position="450"/>
    </location>
</feature>
<dbReference type="Proteomes" id="UP000182142">
    <property type="component" value="Unassembled WGS sequence"/>
</dbReference>
<evidence type="ECO:0000259" key="7">
    <source>
        <dbReference type="Pfam" id="PF18051"/>
    </source>
</evidence>
<feature type="domain" description="26S proteasome non-ATPase regulatory subunit RPN1 C-terminal" evidence="7">
    <location>
        <begin position="1001"/>
        <end position="1034"/>
    </location>
</feature>
<dbReference type="GO" id="GO:0042176">
    <property type="term" value="P:regulation of protein catabolic process"/>
    <property type="evidence" value="ECO:0007669"/>
    <property type="project" value="InterPro"/>
</dbReference>
<dbReference type="InterPro" id="IPR011989">
    <property type="entry name" value="ARM-like"/>
</dbReference>
<comment type="similarity">
    <text evidence="1">Belongs to the proteasome subunit S2 family.</text>
</comment>
<evidence type="ECO:0000256" key="1">
    <source>
        <dbReference type="ARBA" id="ARBA00005460"/>
    </source>
</evidence>
<feature type="region of interest" description="Disordered" evidence="5">
    <location>
        <begin position="721"/>
        <end position="743"/>
    </location>
</feature>
<sequence length="1098" mass="121596">MTAEDKKVDNSCARYVSAQRLYPTSSKGKFSTMLIIEREGNRVPVTPHINFPPTCILQAVSIKVPVKPKEADEKRRKLNNLKIKNEELNEEEKKKKEELELLITRLRDDDPDVVNLSITMLNKEIIDTSGILTSSLLALKVLKTHYNTLLEIHENMKFEECKKKMSNMISALSTTIGDENNIVKYIIMGNKRDLVNYGHEYIKNLISKLLVEFKNVKEEESSVSGSVVTPGGAVASSSPSLATATSPTMTGSSIPPTGAPVSTPKGVHMINHIYELVNIIVPYCFNHNTEYEGIDLLIEVDKINDIPLYVDEKSCERSILYLLNITHYSSSTEEYYKLMDVILQILKKHKRYVEYLKILLRVNRIEKIKDLLFECGDMLTCKQMALICSRHSVHLEFTQEEVIRYPHMDLNQLSSLSSGEHLSSIFLKLAKDLDVEEPKLPEDIYKTHLEEKRNTNVWDSAKQNLSSSFVNAFVNAGFCKDKLMTVNSSLWIFKNKDYGLMSATASMGLLLMWNIDEGLSQIDKFQYSSDQYVKAGSLMAFGLACTNVRNECDPAFALLSEHIDAENTMEKIGAILGFGYAYAGSGKENLLDVLIPPLVDNGCIIECSVFAAVSLGLVFVGSQNREIAEYIIDTVMEREKVNNSLDQPIAKLYAVALGLLFLCSREKCEATLSALEIIKHPIAKYMITTVEGMAFAGSNDVLKVQKMLQVLVEKRNEKKVNVDGFTKPGDHPPSHGANAVDGKTLQGAETKGLTLDGKRVNTLGSKSGKSGPPDGKGNTNAGSGSGGNVPQTEDNLDQCVAILNIALIALTDDISSEMTTRIIDHFLQYSNLNQKKAVPLALALLFTSFPKPNIVDILSKLTHDQDADVALHAIMSLGFVGAGTNNSRIAILLRQLSTFYCKDANATFVVRLSQGLLYMGKGLLTINPLHSNRSIINHVALGSLLVTIHACLQLKTTILGKYHYLLYHLVPSIYPRMLVTVNEDLEPLPISVRVGQAVDVVGQVGKPKTITGFQTHVTPVLLLHTDRAEIATEECKWTSCMCVWICHFLPTVVFHITSTPLHFPPPPPSLSADIPVNDTLEGIVILKKDPNYVPPAIN</sequence>
<evidence type="ECO:0000313" key="11">
    <source>
        <dbReference type="Proteomes" id="UP000182142"/>
    </source>
</evidence>
<dbReference type="GO" id="GO:0034515">
    <property type="term" value="C:proteasome storage granule"/>
    <property type="evidence" value="ECO:0007669"/>
    <property type="project" value="TreeGrafter"/>
</dbReference>
<feature type="compositionally biased region" description="Low complexity" evidence="5">
    <location>
        <begin position="227"/>
        <end position="248"/>
    </location>
</feature>
<keyword evidence="3 9" id="KW-0647">Proteasome</keyword>